<dbReference type="GO" id="GO:0006397">
    <property type="term" value="P:mRNA processing"/>
    <property type="evidence" value="ECO:0007669"/>
    <property type="project" value="UniProtKB-KW"/>
</dbReference>
<reference evidence="5" key="1">
    <citation type="submission" date="2022-05" db="EMBL/GenBank/DDBJ databases">
        <title>The Musa troglodytarum L. genome provides insights into the mechanism of non-climacteric behaviour and enrichment of carotenoids.</title>
        <authorList>
            <person name="Wang J."/>
        </authorList>
    </citation>
    <scope>NUCLEOTIDE SEQUENCE</scope>
    <source>
        <tissue evidence="5">Leaf</tissue>
    </source>
</reference>
<dbReference type="CDD" id="cd12372">
    <property type="entry name" value="RRM_CFIm68_CFIm59"/>
    <property type="match status" value="1"/>
</dbReference>
<protein>
    <recommendedName>
        <fullName evidence="4">RRM domain-containing protein</fullName>
    </recommendedName>
</protein>
<dbReference type="Proteomes" id="UP001055439">
    <property type="component" value="Chromosome 3"/>
</dbReference>
<feature type="region of interest" description="Disordered" evidence="3">
    <location>
        <begin position="284"/>
        <end position="354"/>
    </location>
</feature>
<feature type="compositionally biased region" description="Basic and acidic residues" evidence="3">
    <location>
        <begin position="464"/>
        <end position="576"/>
    </location>
</feature>
<dbReference type="InterPro" id="IPR012677">
    <property type="entry name" value="Nucleotide-bd_a/b_plait_sf"/>
</dbReference>
<feature type="compositionally biased region" description="Basic residues" evidence="3">
    <location>
        <begin position="577"/>
        <end position="588"/>
    </location>
</feature>
<gene>
    <name evidence="5" type="ORF">MUK42_00996</name>
</gene>
<feature type="region of interest" description="Disordered" evidence="3">
    <location>
        <begin position="444"/>
        <end position="588"/>
    </location>
</feature>
<evidence type="ECO:0000259" key="4">
    <source>
        <dbReference type="PROSITE" id="PS50102"/>
    </source>
</evidence>
<dbReference type="PANTHER" id="PTHR23204">
    <property type="entry name" value="CLEAVAGE AND POLYADENYLATION SPECIFIC FACTOR"/>
    <property type="match status" value="1"/>
</dbReference>
<feature type="region of interest" description="Disordered" evidence="3">
    <location>
        <begin position="34"/>
        <end position="82"/>
    </location>
</feature>
<feature type="region of interest" description="Disordered" evidence="3">
    <location>
        <begin position="1"/>
        <end position="20"/>
    </location>
</feature>
<dbReference type="GO" id="GO:0005634">
    <property type="term" value="C:nucleus"/>
    <property type="evidence" value="ECO:0007669"/>
    <property type="project" value="UniProtKB-SubCell"/>
</dbReference>
<dbReference type="GO" id="GO:0003723">
    <property type="term" value="F:RNA binding"/>
    <property type="evidence" value="ECO:0007669"/>
    <property type="project" value="UniProtKB-UniRule"/>
</dbReference>
<keyword evidence="6" id="KW-1185">Reference proteome</keyword>
<feature type="compositionally biased region" description="Low complexity" evidence="3">
    <location>
        <begin position="330"/>
        <end position="339"/>
    </location>
</feature>
<evidence type="ECO:0000256" key="2">
    <source>
        <dbReference type="PROSITE-ProRule" id="PRU00176"/>
    </source>
</evidence>
<dbReference type="PROSITE" id="PS50102">
    <property type="entry name" value="RRM"/>
    <property type="match status" value="1"/>
</dbReference>
<evidence type="ECO:0000313" key="5">
    <source>
        <dbReference type="EMBL" id="URD94240.1"/>
    </source>
</evidence>
<dbReference type="InterPro" id="IPR000504">
    <property type="entry name" value="RRM_dom"/>
</dbReference>
<name>A0A9E7FCR8_9LILI</name>
<feature type="compositionally biased region" description="Acidic residues" evidence="3">
    <location>
        <begin position="34"/>
        <end position="43"/>
    </location>
</feature>
<feature type="compositionally biased region" description="Polar residues" evidence="3">
    <location>
        <begin position="446"/>
        <end position="461"/>
    </location>
</feature>
<dbReference type="SMART" id="SM00360">
    <property type="entry name" value="RRM"/>
    <property type="match status" value="1"/>
</dbReference>
<feature type="compositionally biased region" description="Gly residues" evidence="3">
    <location>
        <begin position="295"/>
        <end position="329"/>
    </location>
</feature>
<feature type="domain" description="RRM" evidence="4">
    <location>
        <begin position="189"/>
        <end position="267"/>
    </location>
</feature>
<organism evidence="5 6">
    <name type="scientific">Musa troglodytarum</name>
    <name type="common">fe'i banana</name>
    <dbReference type="NCBI Taxonomy" id="320322"/>
    <lineage>
        <taxon>Eukaryota</taxon>
        <taxon>Viridiplantae</taxon>
        <taxon>Streptophyta</taxon>
        <taxon>Embryophyta</taxon>
        <taxon>Tracheophyta</taxon>
        <taxon>Spermatophyta</taxon>
        <taxon>Magnoliopsida</taxon>
        <taxon>Liliopsida</taxon>
        <taxon>Zingiberales</taxon>
        <taxon>Musaceae</taxon>
        <taxon>Musa</taxon>
    </lineage>
</organism>
<dbReference type="Pfam" id="PF00076">
    <property type="entry name" value="RRM_1"/>
    <property type="match status" value="1"/>
</dbReference>
<sequence length="1046" mass="113587">MDSSSERFPGRGAAGGFHRGEAIAAVQDEEQFYGDEDDFDDLYSDVNVGEGFLQSSRRSDEPAPDAVLAETPLPPPPPLPPSAPLPEKVHLPGITGEVKMERSADVSVQEFRGGGGETAAVVPLPIPGGVRADLGQNSGRTGEIQAQTGGGGYSNEGLHGQGGGFGGEMRQGGANINGGGVGEGDFGGSTLFVGELHWWTTDADLLAELSKYGQAKEIKFFDEKASGKSKGYCQVDFYDPMAAAACKEGMNGHMFNGRPCVVAFATPATVRRMGEAQLKNQNLAAQQSGVAPQKGRGGQQMGGNYGRSGGGGGGSGSGSGGWGRGGMGNRGQLRNRMGQMGAGGSRSIMGNGGMVGPPPPVMHPGAMMGQGFDPTGYGAVMGRMGGAYGGFPAGPAAAAPFPGLMPSFPPVVAPHMNPAFFGRGGMLAGGVGMWPDLSMGARVGEEQSSYGDDGASEQQYGEVSHGKDKASDRDLPVASDRRHEWEEEMGHGQERPERHYDDRDFVRERDRDRDRDRDREREREREREKDRDRVRDWERERGREREREQGRERERERDREREREKDRYRDDRDRHGDHHRHRDRKPKNVAKSIFIITYTMNMAETTLTRKDEGRGTASRIQYVESPRPHTSAEHLLLINVMRHHDNEFDMLKPDSEATCEVTDDLKATLCKIEPEYIESTPTSFMDNEASINRNQFVPKFTDALLRNPPGSTGSVEEEQLYSKKSVTQINPIEIIIFSKDDTCSVAKDICIEEGSSSLEKVLLENNEVSEKSVSTINLNNDLTGQMTDNAAPVTQDSKLISAVDKVVEEQNYSWSLSVAGEKPNTADQVKSNSSVLKLSSELLLSAGESETDHHHVVPTSFGFSSNQRQCIDEENIEQNKIEDTSSRMTTLPFSDVEPDKSNVVKDNPTSDTSKVMGDGCSITTHMISDVTMSNHSAAEGNPANSEVDVRVTDPTFESGAATTVKENRRGDRDSREFVQVQNRSVSDMTVPDATTAPAQSLLYHSTHGDLNFSGPKASSGHIAYSGNISMRSDSSTTSTRSFAFPM</sequence>
<evidence type="ECO:0000256" key="1">
    <source>
        <dbReference type="ARBA" id="ARBA00006265"/>
    </source>
</evidence>
<dbReference type="InterPro" id="IPR034772">
    <property type="entry name" value="CPSF6/7"/>
</dbReference>
<proteinExistence type="inferred from homology"/>
<dbReference type="OrthoDB" id="1911032at2759"/>
<dbReference type="Gene3D" id="3.30.70.330">
    <property type="match status" value="1"/>
</dbReference>
<comment type="similarity">
    <text evidence="1">Belongs to the RRM CPSF6/7 family.</text>
</comment>
<evidence type="ECO:0000256" key="3">
    <source>
        <dbReference type="SAM" id="MobiDB-lite"/>
    </source>
</evidence>
<feature type="region of interest" description="Disordered" evidence="3">
    <location>
        <begin position="891"/>
        <end position="918"/>
    </location>
</feature>
<feature type="compositionally biased region" description="Pro residues" evidence="3">
    <location>
        <begin position="72"/>
        <end position="82"/>
    </location>
</feature>
<accession>A0A9E7FCR8</accession>
<evidence type="ECO:0000313" key="6">
    <source>
        <dbReference type="Proteomes" id="UP001055439"/>
    </source>
</evidence>
<dbReference type="EMBL" id="CP097505">
    <property type="protein sequence ID" value="URD94240.1"/>
    <property type="molecule type" value="Genomic_DNA"/>
</dbReference>
<dbReference type="AlphaFoldDB" id="A0A9E7FCR8"/>
<feature type="compositionally biased region" description="Gly residues" evidence="3">
    <location>
        <begin position="340"/>
        <end position="354"/>
    </location>
</feature>
<dbReference type="InterPro" id="IPR035979">
    <property type="entry name" value="RBD_domain_sf"/>
</dbReference>
<keyword evidence="2" id="KW-0694">RNA-binding</keyword>
<dbReference type="SUPFAM" id="SSF54928">
    <property type="entry name" value="RNA-binding domain, RBD"/>
    <property type="match status" value="1"/>
</dbReference>